<evidence type="ECO:0000313" key="2">
    <source>
        <dbReference type="Proteomes" id="UP001612415"/>
    </source>
</evidence>
<reference evidence="1 2" key="1">
    <citation type="submission" date="2024-10" db="EMBL/GenBank/DDBJ databases">
        <title>The Natural Products Discovery Center: Release of the First 8490 Sequenced Strains for Exploring Actinobacteria Biosynthetic Diversity.</title>
        <authorList>
            <person name="Kalkreuter E."/>
            <person name="Kautsar S.A."/>
            <person name="Yang D."/>
            <person name="Bader C.D."/>
            <person name="Teijaro C.N."/>
            <person name="Fluegel L."/>
            <person name="Davis C.M."/>
            <person name="Simpson J.R."/>
            <person name="Lauterbach L."/>
            <person name="Steele A.D."/>
            <person name="Gui C."/>
            <person name="Meng S."/>
            <person name="Li G."/>
            <person name="Viehrig K."/>
            <person name="Ye F."/>
            <person name="Su P."/>
            <person name="Kiefer A.F."/>
            <person name="Nichols A."/>
            <person name="Cepeda A.J."/>
            <person name="Yan W."/>
            <person name="Fan B."/>
            <person name="Jiang Y."/>
            <person name="Adhikari A."/>
            <person name="Zheng C.-J."/>
            <person name="Schuster L."/>
            <person name="Cowan T.M."/>
            <person name="Smanski M.J."/>
            <person name="Chevrette M.G."/>
            <person name="De Carvalho L.P.S."/>
            <person name="Shen B."/>
        </authorList>
    </citation>
    <scope>NUCLEOTIDE SEQUENCE [LARGE SCALE GENOMIC DNA]</scope>
    <source>
        <strain evidence="1 2">NPDC051599</strain>
    </source>
</reference>
<keyword evidence="2" id="KW-1185">Reference proteome</keyword>
<proteinExistence type="predicted"/>
<evidence type="ECO:0000313" key="1">
    <source>
        <dbReference type="EMBL" id="MFI5680272.1"/>
    </source>
</evidence>
<dbReference type="RefSeq" id="WP_398660730.1">
    <property type="nucleotide sequence ID" value="NZ_JBITDC010000020.1"/>
</dbReference>
<accession>A0ABW7YCY9</accession>
<gene>
    <name evidence="1" type="ORF">ACIA8P_37670</name>
</gene>
<dbReference type="Proteomes" id="UP001612415">
    <property type="component" value="Unassembled WGS sequence"/>
</dbReference>
<sequence length="47" mass="4834">MTDAEQQHAGGPCGNCWARPALAAKERLAEANDAYDQGSAMLSGAKA</sequence>
<dbReference type="EMBL" id="JBITDC010000020">
    <property type="protein sequence ID" value="MFI5680272.1"/>
    <property type="molecule type" value="Genomic_DNA"/>
</dbReference>
<comment type="caution">
    <text evidence="1">The sequence shown here is derived from an EMBL/GenBank/DDBJ whole genome shotgun (WGS) entry which is preliminary data.</text>
</comment>
<name>A0ABW7YCY9_STRCE</name>
<organism evidence="1 2">
    <name type="scientific">Streptomyces cellulosae</name>
    <dbReference type="NCBI Taxonomy" id="1968"/>
    <lineage>
        <taxon>Bacteria</taxon>
        <taxon>Bacillati</taxon>
        <taxon>Actinomycetota</taxon>
        <taxon>Actinomycetes</taxon>
        <taxon>Kitasatosporales</taxon>
        <taxon>Streptomycetaceae</taxon>
        <taxon>Streptomyces</taxon>
    </lineage>
</organism>
<protein>
    <submittedName>
        <fullName evidence="1">Uncharacterized protein</fullName>
    </submittedName>
</protein>